<dbReference type="PROSITE" id="PS50110">
    <property type="entry name" value="RESPONSE_REGULATORY"/>
    <property type="match status" value="2"/>
</dbReference>
<evidence type="ECO:0000256" key="3">
    <source>
        <dbReference type="ARBA" id="ARBA00022553"/>
    </source>
</evidence>
<keyword evidence="15" id="KW-1185">Reference proteome</keyword>
<keyword evidence="11" id="KW-0812">Transmembrane</keyword>
<keyword evidence="4" id="KW-0808">Transferase</keyword>
<comment type="catalytic activity">
    <reaction evidence="1">
        <text>ATP + protein L-histidine = ADP + protein N-phospho-L-histidine.</text>
        <dbReference type="EC" id="2.7.13.3"/>
    </reaction>
</comment>
<dbReference type="AlphaFoldDB" id="A0A5M6HX10"/>
<dbReference type="SMART" id="SM00448">
    <property type="entry name" value="REC"/>
    <property type="match status" value="2"/>
</dbReference>
<dbReference type="Gene3D" id="3.30.565.10">
    <property type="entry name" value="Histidine kinase-like ATPase, C-terminal domain"/>
    <property type="match status" value="1"/>
</dbReference>
<dbReference type="EC" id="2.7.13.3" evidence="2"/>
<keyword evidence="6" id="KW-0418">Kinase</keyword>
<feature type="transmembrane region" description="Helical" evidence="11">
    <location>
        <begin position="20"/>
        <end position="41"/>
    </location>
</feature>
<keyword evidence="5" id="KW-0547">Nucleotide-binding</keyword>
<dbReference type="CDD" id="cd16922">
    <property type="entry name" value="HATPase_EvgS-ArcB-TorS-like"/>
    <property type="match status" value="1"/>
</dbReference>
<dbReference type="SUPFAM" id="SSF52172">
    <property type="entry name" value="CheY-like"/>
    <property type="match status" value="2"/>
</dbReference>
<dbReference type="Gene3D" id="1.10.287.130">
    <property type="match status" value="1"/>
</dbReference>
<evidence type="ECO:0000256" key="6">
    <source>
        <dbReference type="ARBA" id="ARBA00022777"/>
    </source>
</evidence>
<organism evidence="14 15">
    <name type="scientific">Blastochloris sulfoviridis</name>
    <dbReference type="NCBI Taxonomy" id="50712"/>
    <lineage>
        <taxon>Bacteria</taxon>
        <taxon>Pseudomonadati</taxon>
        <taxon>Pseudomonadota</taxon>
        <taxon>Alphaproteobacteria</taxon>
        <taxon>Hyphomicrobiales</taxon>
        <taxon>Blastochloridaceae</taxon>
        <taxon>Blastochloris</taxon>
    </lineage>
</organism>
<accession>A0A5M6HX10</accession>
<evidence type="ECO:0000259" key="12">
    <source>
        <dbReference type="PROSITE" id="PS50109"/>
    </source>
</evidence>
<dbReference type="EMBL" id="VWPL01000016">
    <property type="protein sequence ID" value="KAA5600444.1"/>
    <property type="molecule type" value="Genomic_DNA"/>
</dbReference>
<evidence type="ECO:0000256" key="9">
    <source>
        <dbReference type="PROSITE-ProRule" id="PRU00169"/>
    </source>
</evidence>
<dbReference type="CDD" id="cd00082">
    <property type="entry name" value="HisKA"/>
    <property type="match status" value="1"/>
</dbReference>
<keyword evidence="11" id="KW-1133">Transmembrane helix</keyword>
<feature type="modified residue" description="4-aspartylphosphate" evidence="9">
    <location>
        <position position="410"/>
    </location>
</feature>
<evidence type="ECO:0000256" key="4">
    <source>
        <dbReference type="ARBA" id="ARBA00022679"/>
    </source>
</evidence>
<keyword evidence="8" id="KW-0902">Two-component regulatory system</keyword>
<dbReference type="InterPro" id="IPR003594">
    <property type="entry name" value="HATPase_dom"/>
</dbReference>
<feature type="domain" description="Response regulatory" evidence="13">
    <location>
        <begin position="361"/>
        <end position="473"/>
    </location>
</feature>
<name>A0A5M6HX10_9HYPH</name>
<feature type="compositionally biased region" description="Low complexity" evidence="10">
    <location>
        <begin position="72"/>
        <end position="91"/>
    </location>
</feature>
<evidence type="ECO:0000256" key="8">
    <source>
        <dbReference type="ARBA" id="ARBA00023012"/>
    </source>
</evidence>
<sequence>MGNLERPRSAMLDTPDAAYALTGVAALLALALLLVIGALAVSRAALRRRAAVQAQTIAGLTQRLALAEHAAQSGETQSGETQTGETQAGQSRSGETAPAAPELILAQLADARERAEAASRAKSRFLAIVSHEVRTPLNGILGMADLLLDTALTPEQRSYTAAVKTSGEALLGLIEEILDFSKIEAGRLDLQETAFDPGRLVAEIVELLAPRAQAKEIELVADLDDALPRRVLGDPARLRQVLLNLIGNAVKFTEAGGVSVAVAPAEGGRLAFRIADTGPGVAPQDRARIFAEFEQADVTATRRHGGAGLGLAIAERIVRGMGGSIALESEAGRGSIFSFALALPALAEADPAAWPDLTGQTCLVISESPVLGPILRTRLAAWGAASTLAPDAMTAGLVLRERTWDAVIVDRGIGLEAAMALGAAARPWAGRRIVLVSPAERDDLASLQQAGYDVYLVKPVRPASLAERLRPGLPSVAAPAIQPADALPGLAPPEPEVRLSVLVAEDNDINAFLARVMLTKLGHRVEVVGDGEAAVAAVAEAHRVGAPFDLVLMDVQLPRLDGLEAARRIRALGEAGHVPIIALTANAFAEDRREAESAGMDGFLTKPLDADGLKSVLADAGGARPAEVA</sequence>
<keyword evidence="11" id="KW-0472">Membrane</keyword>
<dbReference type="SMART" id="SM00387">
    <property type="entry name" value="HATPase_c"/>
    <property type="match status" value="1"/>
</dbReference>
<feature type="modified residue" description="4-aspartylphosphate" evidence="9">
    <location>
        <position position="554"/>
    </location>
</feature>
<dbReference type="InterPro" id="IPR005467">
    <property type="entry name" value="His_kinase_dom"/>
</dbReference>
<dbReference type="PRINTS" id="PR00344">
    <property type="entry name" value="BCTRLSENSOR"/>
</dbReference>
<feature type="domain" description="Histidine kinase" evidence="12">
    <location>
        <begin position="128"/>
        <end position="345"/>
    </location>
</feature>
<dbReference type="SUPFAM" id="SSF55874">
    <property type="entry name" value="ATPase domain of HSP90 chaperone/DNA topoisomerase II/histidine kinase"/>
    <property type="match status" value="1"/>
</dbReference>
<evidence type="ECO:0000256" key="1">
    <source>
        <dbReference type="ARBA" id="ARBA00000085"/>
    </source>
</evidence>
<dbReference type="PANTHER" id="PTHR45339">
    <property type="entry name" value="HYBRID SIGNAL TRANSDUCTION HISTIDINE KINASE J"/>
    <property type="match status" value="1"/>
</dbReference>
<feature type="domain" description="Response regulatory" evidence="13">
    <location>
        <begin position="500"/>
        <end position="621"/>
    </location>
</feature>
<dbReference type="Pfam" id="PF00072">
    <property type="entry name" value="Response_reg"/>
    <property type="match status" value="1"/>
</dbReference>
<comment type="caution">
    <text evidence="14">The sequence shown here is derived from an EMBL/GenBank/DDBJ whole genome shotgun (WGS) entry which is preliminary data.</text>
</comment>
<dbReference type="OrthoDB" id="9813151at2"/>
<dbReference type="SUPFAM" id="SSF47384">
    <property type="entry name" value="Homodimeric domain of signal transducing histidine kinase"/>
    <property type="match status" value="1"/>
</dbReference>
<feature type="region of interest" description="Disordered" evidence="10">
    <location>
        <begin position="68"/>
        <end position="96"/>
    </location>
</feature>
<evidence type="ECO:0000256" key="2">
    <source>
        <dbReference type="ARBA" id="ARBA00012438"/>
    </source>
</evidence>
<evidence type="ECO:0000313" key="15">
    <source>
        <dbReference type="Proteomes" id="UP000323886"/>
    </source>
</evidence>
<dbReference type="InterPro" id="IPR004358">
    <property type="entry name" value="Sig_transdc_His_kin-like_C"/>
</dbReference>
<dbReference type="PANTHER" id="PTHR45339:SF5">
    <property type="entry name" value="HISTIDINE KINASE"/>
    <property type="match status" value="1"/>
</dbReference>
<dbReference type="InterPro" id="IPR036890">
    <property type="entry name" value="HATPase_C_sf"/>
</dbReference>
<dbReference type="PROSITE" id="PS50109">
    <property type="entry name" value="HIS_KIN"/>
    <property type="match status" value="1"/>
</dbReference>
<evidence type="ECO:0000313" key="14">
    <source>
        <dbReference type="EMBL" id="KAA5600444.1"/>
    </source>
</evidence>
<dbReference type="InterPro" id="IPR036097">
    <property type="entry name" value="HisK_dim/P_sf"/>
</dbReference>
<dbReference type="Pfam" id="PF02518">
    <property type="entry name" value="HATPase_c"/>
    <property type="match status" value="1"/>
</dbReference>
<keyword evidence="7" id="KW-0067">ATP-binding</keyword>
<keyword evidence="3 9" id="KW-0597">Phosphoprotein</keyword>
<dbReference type="FunFam" id="1.10.287.130:FF:000002">
    <property type="entry name" value="Two-component osmosensing histidine kinase"/>
    <property type="match status" value="1"/>
</dbReference>
<dbReference type="InterPro" id="IPR003661">
    <property type="entry name" value="HisK_dim/P_dom"/>
</dbReference>
<dbReference type="InterPro" id="IPR001789">
    <property type="entry name" value="Sig_transdc_resp-reg_receiver"/>
</dbReference>
<evidence type="ECO:0000256" key="5">
    <source>
        <dbReference type="ARBA" id="ARBA00022741"/>
    </source>
</evidence>
<evidence type="ECO:0000256" key="10">
    <source>
        <dbReference type="SAM" id="MobiDB-lite"/>
    </source>
</evidence>
<dbReference type="Pfam" id="PF00512">
    <property type="entry name" value="HisKA"/>
    <property type="match status" value="1"/>
</dbReference>
<dbReference type="CDD" id="cd17546">
    <property type="entry name" value="REC_hyHK_CKI1_RcsC-like"/>
    <property type="match status" value="1"/>
</dbReference>
<dbReference type="Proteomes" id="UP000323886">
    <property type="component" value="Unassembled WGS sequence"/>
</dbReference>
<reference evidence="14 15" key="1">
    <citation type="submission" date="2019-09" db="EMBL/GenBank/DDBJ databases">
        <title>Draft Whole-Genome sequence of Blastochloris sulfoviridis DSM 729.</title>
        <authorList>
            <person name="Meyer T.E."/>
            <person name="Kyndt J.A."/>
        </authorList>
    </citation>
    <scope>NUCLEOTIDE SEQUENCE [LARGE SCALE GENOMIC DNA]</scope>
    <source>
        <strain evidence="14 15">DSM 729</strain>
    </source>
</reference>
<dbReference type="Gene3D" id="3.40.50.2300">
    <property type="match status" value="2"/>
</dbReference>
<dbReference type="FunFam" id="3.30.565.10:FF:000078">
    <property type="entry name" value="Two-component sensor histidine kinase"/>
    <property type="match status" value="1"/>
</dbReference>
<evidence type="ECO:0000256" key="7">
    <source>
        <dbReference type="ARBA" id="ARBA00022840"/>
    </source>
</evidence>
<evidence type="ECO:0000259" key="13">
    <source>
        <dbReference type="PROSITE" id="PS50110"/>
    </source>
</evidence>
<dbReference type="GO" id="GO:0000155">
    <property type="term" value="F:phosphorelay sensor kinase activity"/>
    <property type="evidence" value="ECO:0007669"/>
    <property type="project" value="InterPro"/>
</dbReference>
<evidence type="ECO:0000256" key="11">
    <source>
        <dbReference type="SAM" id="Phobius"/>
    </source>
</evidence>
<protein>
    <recommendedName>
        <fullName evidence="2">histidine kinase</fullName>
        <ecNumber evidence="2">2.7.13.3</ecNumber>
    </recommendedName>
</protein>
<dbReference type="GO" id="GO:0005524">
    <property type="term" value="F:ATP binding"/>
    <property type="evidence" value="ECO:0007669"/>
    <property type="project" value="UniProtKB-KW"/>
</dbReference>
<dbReference type="InterPro" id="IPR011006">
    <property type="entry name" value="CheY-like_superfamily"/>
</dbReference>
<gene>
    <name evidence="14" type="ORF">F1193_10420</name>
</gene>
<proteinExistence type="predicted"/>
<dbReference type="SMART" id="SM00388">
    <property type="entry name" value="HisKA"/>
    <property type="match status" value="1"/>
</dbReference>